<dbReference type="Gene3D" id="1.20.1250.20">
    <property type="entry name" value="MFS general substrate transporter like domains"/>
    <property type="match status" value="2"/>
</dbReference>
<feature type="region of interest" description="Disordered" evidence="7">
    <location>
        <begin position="1"/>
        <end position="78"/>
    </location>
</feature>
<dbReference type="PROSITE" id="PS50850">
    <property type="entry name" value="MFS"/>
    <property type="match status" value="1"/>
</dbReference>
<accession>A0A165G981</accession>
<feature type="transmembrane region" description="Helical" evidence="8">
    <location>
        <begin position="355"/>
        <end position="376"/>
    </location>
</feature>
<keyword evidence="6 8" id="KW-0472">Membrane</keyword>
<dbReference type="Proteomes" id="UP000076632">
    <property type="component" value="Unassembled WGS sequence"/>
</dbReference>
<feature type="transmembrane region" description="Helical" evidence="8">
    <location>
        <begin position="183"/>
        <end position="203"/>
    </location>
</feature>
<keyword evidence="5 8" id="KW-1133">Transmembrane helix</keyword>
<evidence type="ECO:0000313" key="11">
    <source>
        <dbReference type="Proteomes" id="UP000076632"/>
    </source>
</evidence>
<keyword evidence="3" id="KW-0813">Transport</keyword>
<feature type="transmembrane region" description="Helical" evidence="8">
    <location>
        <begin position="290"/>
        <end position="314"/>
    </location>
</feature>
<keyword evidence="4 8" id="KW-0812">Transmembrane</keyword>
<dbReference type="InterPro" id="IPR011701">
    <property type="entry name" value="MFS"/>
</dbReference>
<feature type="compositionally biased region" description="Basic and acidic residues" evidence="7">
    <location>
        <begin position="61"/>
        <end position="72"/>
    </location>
</feature>
<feature type="domain" description="Major facilitator superfamily (MFS) profile" evidence="9">
    <location>
        <begin position="291"/>
        <end position="479"/>
    </location>
</feature>
<feature type="transmembrane region" description="Helical" evidence="8">
    <location>
        <begin position="88"/>
        <end position="112"/>
    </location>
</feature>
<dbReference type="PANTHER" id="PTHR11360">
    <property type="entry name" value="MONOCARBOXYLATE TRANSPORTER"/>
    <property type="match status" value="1"/>
</dbReference>
<dbReference type="Pfam" id="PF07690">
    <property type="entry name" value="MFS_1"/>
    <property type="match status" value="1"/>
</dbReference>
<keyword evidence="11" id="KW-1185">Reference proteome</keyword>
<dbReference type="PANTHER" id="PTHR11360:SF224">
    <property type="entry name" value="MAJOR FACILITATOR SUPERFAMILY (MFS) PROFILE DOMAIN-CONTAINING PROTEIN-RELATED"/>
    <property type="match status" value="1"/>
</dbReference>
<dbReference type="EMBL" id="KV407460">
    <property type="protein sequence ID" value="KZF21899.1"/>
    <property type="molecule type" value="Genomic_DNA"/>
</dbReference>
<dbReference type="SUPFAM" id="SSF103473">
    <property type="entry name" value="MFS general substrate transporter"/>
    <property type="match status" value="1"/>
</dbReference>
<protein>
    <submittedName>
        <fullName evidence="10">MFS general substrate transporter</fullName>
    </submittedName>
</protein>
<dbReference type="InterPro" id="IPR036259">
    <property type="entry name" value="MFS_trans_sf"/>
</dbReference>
<feature type="transmembrane region" description="Helical" evidence="8">
    <location>
        <begin position="247"/>
        <end position="269"/>
    </location>
</feature>
<evidence type="ECO:0000256" key="1">
    <source>
        <dbReference type="ARBA" id="ARBA00004141"/>
    </source>
</evidence>
<evidence type="ECO:0000256" key="7">
    <source>
        <dbReference type="SAM" id="MobiDB-lite"/>
    </source>
</evidence>
<dbReference type="OrthoDB" id="5667at2759"/>
<name>A0A165G981_XYLHT</name>
<evidence type="ECO:0000256" key="8">
    <source>
        <dbReference type="SAM" id="Phobius"/>
    </source>
</evidence>
<feature type="transmembrane region" description="Helical" evidence="8">
    <location>
        <begin position="158"/>
        <end position="177"/>
    </location>
</feature>
<dbReference type="OMA" id="NWAVTRI"/>
<feature type="transmembrane region" description="Helical" evidence="8">
    <location>
        <begin position="132"/>
        <end position="151"/>
    </location>
</feature>
<feature type="compositionally biased region" description="Low complexity" evidence="7">
    <location>
        <begin position="1"/>
        <end position="16"/>
    </location>
</feature>
<evidence type="ECO:0000313" key="10">
    <source>
        <dbReference type="EMBL" id="KZF21899.1"/>
    </source>
</evidence>
<dbReference type="InParanoid" id="A0A165G981"/>
<evidence type="ECO:0000256" key="5">
    <source>
        <dbReference type="ARBA" id="ARBA00022989"/>
    </source>
</evidence>
<dbReference type="AlphaFoldDB" id="A0A165G981"/>
<evidence type="ECO:0000256" key="2">
    <source>
        <dbReference type="ARBA" id="ARBA00006727"/>
    </source>
</evidence>
<gene>
    <name evidence="10" type="ORF">L228DRAFT_212107</name>
</gene>
<evidence type="ECO:0000256" key="3">
    <source>
        <dbReference type="ARBA" id="ARBA00022448"/>
    </source>
</evidence>
<reference evidence="10 11" key="1">
    <citation type="journal article" date="2016" name="Fungal Biol.">
        <title>The genome of Xylona heveae provides a window into fungal endophytism.</title>
        <authorList>
            <person name="Gazis R."/>
            <person name="Kuo A."/>
            <person name="Riley R."/>
            <person name="LaButti K."/>
            <person name="Lipzen A."/>
            <person name="Lin J."/>
            <person name="Amirebrahimi M."/>
            <person name="Hesse C.N."/>
            <person name="Spatafora J.W."/>
            <person name="Henrissat B."/>
            <person name="Hainaut M."/>
            <person name="Grigoriev I.V."/>
            <person name="Hibbett D.S."/>
        </authorList>
    </citation>
    <scope>NUCLEOTIDE SEQUENCE [LARGE SCALE GENOMIC DNA]</scope>
    <source>
        <strain evidence="10 11">TC161</strain>
    </source>
</reference>
<dbReference type="InterPro" id="IPR050327">
    <property type="entry name" value="Proton-linked_MCT"/>
</dbReference>
<comment type="subcellular location">
    <subcellularLocation>
        <location evidence="1">Membrane</location>
        <topology evidence="1">Multi-pass membrane protein</topology>
    </subcellularLocation>
</comment>
<dbReference type="GO" id="GO:0022857">
    <property type="term" value="F:transmembrane transporter activity"/>
    <property type="evidence" value="ECO:0007669"/>
    <property type="project" value="InterPro"/>
</dbReference>
<organism evidence="10 11">
    <name type="scientific">Xylona heveae (strain CBS 132557 / TC161)</name>
    <dbReference type="NCBI Taxonomy" id="1328760"/>
    <lineage>
        <taxon>Eukaryota</taxon>
        <taxon>Fungi</taxon>
        <taxon>Dikarya</taxon>
        <taxon>Ascomycota</taxon>
        <taxon>Pezizomycotina</taxon>
        <taxon>Xylonomycetes</taxon>
        <taxon>Xylonales</taxon>
        <taxon>Xylonaceae</taxon>
        <taxon>Xylona</taxon>
    </lineage>
</organism>
<evidence type="ECO:0000256" key="6">
    <source>
        <dbReference type="ARBA" id="ARBA00023136"/>
    </source>
</evidence>
<dbReference type="GeneID" id="28895064"/>
<comment type="similarity">
    <text evidence="2">Belongs to the major facilitator superfamily. Monocarboxylate porter (TC 2.A.1.13) family.</text>
</comment>
<evidence type="ECO:0000256" key="4">
    <source>
        <dbReference type="ARBA" id="ARBA00022692"/>
    </source>
</evidence>
<feature type="transmembrane region" description="Helical" evidence="8">
    <location>
        <begin position="215"/>
        <end position="235"/>
    </location>
</feature>
<evidence type="ECO:0000259" key="9">
    <source>
        <dbReference type="PROSITE" id="PS50850"/>
    </source>
</evidence>
<dbReference type="GO" id="GO:0016020">
    <property type="term" value="C:membrane"/>
    <property type="evidence" value="ECO:0007669"/>
    <property type="project" value="UniProtKB-SubCell"/>
</dbReference>
<proteinExistence type="inferred from homology"/>
<feature type="transmembrane region" description="Helical" evidence="8">
    <location>
        <begin position="419"/>
        <end position="439"/>
    </location>
</feature>
<dbReference type="RefSeq" id="XP_018187454.1">
    <property type="nucleotide sequence ID" value="XM_018329927.1"/>
</dbReference>
<feature type="transmembrane region" description="Helical" evidence="8">
    <location>
        <begin position="382"/>
        <end position="407"/>
    </location>
</feature>
<dbReference type="InterPro" id="IPR020846">
    <property type="entry name" value="MFS_dom"/>
</dbReference>
<feature type="transmembrane region" description="Helical" evidence="8">
    <location>
        <begin position="451"/>
        <end position="471"/>
    </location>
</feature>
<sequence length="479" mass="51629">MPSSTTDSVASTTKTTGDLKEPTANHPNYPSASPYHAELEPVTSRTGAHNLPDPGEEPDAELEKALDQHEKPPPALDPSAFPDGGAKAWLAVLGGFFCMFCSFGWINCIGVFQDYYTTHMLKQYSPSVVAWIPSLEAFMMFFGGPFIGAIYDNFGPRYLLLAGSFFHVFGIMMTSLAKKYYQFILAQGICSALGASCVFYPAMTCVSTWFFKKRALAMGIMASGSSLGGVIFPIMVEHLIGDVDFGWTMRICGFLILALLTISNATLTSRLPPTRKPVVLSDFVTPFTEVPFVLVTFGGFLFFFGMFLPFNFVISEAVEIGMSQRLAGYLLAVLNADSTFGRIIPGYLGDKLGRFNVLTVMSYFAGILVLALWLPAKANAPIIVFSGLYGFASGAFVSMIPACVAQISDIRKIGVRNGALFAVVSFAALTGSPIGGALVSHHHGSYKQLQIFAGVMLLAGSTCFLMARMVLAGPTLKKV</sequence>
<dbReference type="CDD" id="cd17352">
    <property type="entry name" value="MFS_MCT_SLC16"/>
    <property type="match status" value="1"/>
</dbReference>